<evidence type="ECO:0000313" key="1">
    <source>
        <dbReference type="EMBL" id="GAA5033169.1"/>
    </source>
</evidence>
<name>A0ABP9JKU9_9ACTN</name>
<evidence type="ECO:0000313" key="2">
    <source>
        <dbReference type="Proteomes" id="UP001501759"/>
    </source>
</evidence>
<reference evidence="2" key="1">
    <citation type="journal article" date="2019" name="Int. J. Syst. Evol. Microbiol.">
        <title>The Global Catalogue of Microorganisms (GCM) 10K type strain sequencing project: providing services to taxonomists for standard genome sequencing and annotation.</title>
        <authorList>
            <consortium name="The Broad Institute Genomics Platform"/>
            <consortium name="The Broad Institute Genome Sequencing Center for Infectious Disease"/>
            <person name="Wu L."/>
            <person name="Ma J."/>
        </authorList>
    </citation>
    <scope>NUCLEOTIDE SEQUENCE [LARGE SCALE GENOMIC DNA]</scope>
    <source>
        <strain evidence="2">JCM 18409</strain>
    </source>
</reference>
<accession>A0ABP9JKU9</accession>
<sequence length="136" mass="14669">MNVDGALASGRAAAEARMRDTVRLYTQAEDTFDRPSGTTVPGAQSTLYSGKARVKAISASTGEETAAGEREIVLREYEVHLPWSTTLPGGTRVVPGARVEVTDSPDLRMVGLVLWVTGVSFSDQATAWRIRTEDRS</sequence>
<comment type="caution">
    <text evidence="1">The sequence shown here is derived from an EMBL/GenBank/DDBJ whole genome shotgun (WGS) entry which is preliminary data.</text>
</comment>
<proteinExistence type="predicted"/>
<dbReference type="Pfam" id="PF19586">
    <property type="entry name" value="DUF6093"/>
    <property type="match status" value="1"/>
</dbReference>
<dbReference type="InterPro" id="IPR046075">
    <property type="entry name" value="DUF6093"/>
</dbReference>
<dbReference type="EMBL" id="BAABKB010000040">
    <property type="protein sequence ID" value="GAA5033169.1"/>
    <property type="molecule type" value="Genomic_DNA"/>
</dbReference>
<dbReference type="Proteomes" id="UP001501759">
    <property type="component" value="Unassembled WGS sequence"/>
</dbReference>
<keyword evidence="2" id="KW-1185">Reference proteome</keyword>
<evidence type="ECO:0008006" key="3">
    <source>
        <dbReference type="Google" id="ProtNLM"/>
    </source>
</evidence>
<protein>
    <recommendedName>
        <fullName evidence="3">Head-to-tail stopper</fullName>
    </recommendedName>
</protein>
<organism evidence="1 2">
    <name type="scientific">Streptomyces siamensis</name>
    <dbReference type="NCBI Taxonomy" id="1274986"/>
    <lineage>
        <taxon>Bacteria</taxon>
        <taxon>Bacillati</taxon>
        <taxon>Actinomycetota</taxon>
        <taxon>Actinomycetes</taxon>
        <taxon>Kitasatosporales</taxon>
        <taxon>Streptomycetaceae</taxon>
        <taxon>Streptomyces</taxon>
    </lineage>
</organism>
<gene>
    <name evidence="1" type="ORF">GCM10023335_76370</name>
</gene>
<dbReference type="RefSeq" id="WP_345657417.1">
    <property type="nucleotide sequence ID" value="NZ_BAABKB010000040.1"/>
</dbReference>